<sequence>MHPHRSVHDTITSCLQCTAGREVEAKVLPLEIGFDDGHDMIVSMEIGCLPNGRHSLEGNQRIAIPDGRCCLSSEVANDLNDHATGTHDLTADSRFPTTLQLSAAGPGLHTLHASHAEAQTIMRQPEKLPRSRQGSSTPTPTSTTTTRTAIT</sequence>
<gene>
    <name evidence="2" type="ORF">QR685DRAFT_588019</name>
</gene>
<keyword evidence="3" id="KW-1185">Reference proteome</keyword>
<dbReference type="Proteomes" id="UP001451303">
    <property type="component" value="Unassembled WGS sequence"/>
</dbReference>
<evidence type="ECO:0000313" key="3">
    <source>
        <dbReference type="Proteomes" id="UP001451303"/>
    </source>
</evidence>
<comment type="caution">
    <text evidence="2">The sequence shown here is derived from an EMBL/GenBank/DDBJ whole genome shotgun (WGS) entry which is preliminary data.</text>
</comment>
<proteinExistence type="predicted"/>
<feature type="compositionally biased region" description="Low complexity" evidence="1">
    <location>
        <begin position="131"/>
        <end position="151"/>
    </location>
</feature>
<accession>A0ABR3DGN7</accession>
<dbReference type="EMBL" id="JAVLET010000004">
    <property type="protein sequence ID" value="KAL0470931.1"/>
    <property type="molecule type" value="Genomic_DNA"/>
</dbReference>
<feature type="region of interest" description="Disordered" evidence="1">
    <location>
        <begin position="124"/>
        <end position="151"/>
    </location>
</feature>
<protein>
    <submittedName>
        <fullName evidence="2">Uncharacterized protein</fullName>
    </submittedName>
</protein>
<organism evidence="2 3">
    <name type="scientific">Neurospora intermedia</name>
    <dbReference type="NCBI Taxonomy" id="5142"/>
    <lineage>
        <taxon>Eukaryota</taxon>
        <taxon>Fungi</taxon>
        <taxon>Dikarya</taxon>
        <taxon>Ascomycota</taxon>
        <taxon>Pezizomycotina</taxon>
        <taxon>Sordariomycetes</taxon>
        <taxon>Sordariomycetidae</taxon>
        <taxon>Sordariales</taxon>
        <taxon>Sordariaceae</taxon>
        <taxon>Neurospora</taxon>
    </lineage>
</organism>
<evidence type="ECO:0000256" key="1">
    <source>
        <dbReference type="SAM" id="MobiDB-lite"/>
    </source>
</evidence>
<name>A0ABR3DGN7_NEUIN</name>
<evidence type="ECO:0000313" key="2">
    <source>
        <dbReference type="EMBL" id="KAL0470931.1"/>
    </source>
</evidence>
<reference evidence="2 3" key="1">
    <citation type="submission" date="2023-09" db="EMBL/GenBank/DDBJ databases">
        <title>Multi-omics analysis of a traditional fermented food reveals byproduct-associated fungal strains for waste-to-food upcycling.</title>
        <authorList>
            <consortium name="Lawrence Berkeley National Laboratory"/>
            <person name="Rekdal V.M."/>
            <person name="Villalobos-Escobedo J.M."/>
            <person name="Rodriguez-Valeron N."/>
            <person name="Garcia M.O."/>
            <person name="Vasquez D.P."/>
            <person name="Damayanti I."/>
            <person name="Sorensen P.M."/>
            <person name="Baidoo E.E."/>
            <person name="De Carvalho A.C."/>
            <person name="Riley R."/>
            <person name="Lipzen A."/>
            <person name="He G."/>
            <person name="Yan M."/>
            <person name="Haridas S."/>
            <person name="Daum C."/>
            <person name="Yoshinaga Y."/>
            <person name="Ng V."/>
            <person name="Grigoriev I.V."/>
            <person name="Munk R."/>
            <person name="Nuraida L."/>
            <person name="Wijaya C.H."/>
            <person name="Morales P.-C."/>
            <person name="Keasling J.D."/>
        </authorList>
    </citation>
    <scope>NUCLEOTIDE SEQUENCE [LARGE SCALE GENOMIC DNA]</scope>
    <source>
        <strain evidence="2 3">FGSC 2613</strain>
    </source>
</reference>